<accession>A0A8S1S5D7</accession>
<protein>
    <submittedName>
        <fullName evidence="2">Uncharacterized protein</fullName>
    </submittedName>
</protein>
<name>A0A8S1S5D7_PAROT</name>
<dbReference type="Proteomes" id="UP000683925">
    <property type="component" value="Unassembled WGS sequence"/>
</dbReference>
<keyword evidence="1" id="KW-1133">Transmembrane helix</keyword>
<keyword evidence="1" id="KW-0812">Transmembrane</keyword>
<organism evidence="2 3">
    <name type="scientific">Paramecium octaurelia</name>
    <dbReference type="NCBI Taxonomy" id="43137"/>
    <lineage>
        <taxon>Eukaryota</taxon>
        <taxon>Sar</taxon>
        <taxon>Alveolata</taxon>
        <taxon>Ciliophora</taxon>
        <taxon>Intramacronucleata</taxon>
        <taxon>Oligohymenophorea</taxon>
        <taxon>Peniculida</taxon>
        <taxon>Parameciidae</taxon>
        <taxon>Paramecium</taxon>
    </lineage>
</organism>
<gene>
    <name evidence="2" type="ORF">POCTA_138.1.T0070403</name>
</gene>
<keyword evidence="1" id="KW-0472">Membrane</keyword>
<evidence type="ECO:0000256" key="1">
    <source>
        <dbReference type="SAM" id="Phobius"/>
    </source>
</evidence>
<feature type="transmembrane region" description="Helical" evidence="1">
    <location>
        <begin position="31"/>
        <end position="56"/>
    </location>
</feature>
<evidence type="ECO:0000313" key="3">
    <source>
        <dbReference type="Proteomes" id="UP000683925"/>
    </source>
</evidence>
<proteinExistence type="predicted"/>
<keyword evidence="3" id="KW-1185">Reference proteome</keyword>
<dbReference type="AlphaFoldDB" id="A0A8S1S5D7"/>
<reference evidence="2" key="1">
    <citation type="submission" date="2021-01" db="EMBL/GenBank/DDBJ databases">
        <authorList>
            <consortium name="Genoscope - CEA"/>
            <person name="William W."/>
        </authorList>
    </citation>
    <scope>NUCLEOTIDE SEQUENCE</scope>
</reference>
<feature type="transmembrane region" description="Helical" evidence="1">
    <location>
        <begin position="137"/>
        <end position="164"/>
    </location>
</feature>
<dbReference type="OMA" id="WWLVILH"/>
<comment type="caution">
    <text evidence="2">The sequence shown here is derived from an EMBL/GenBank/DDBJ whole genome shotgun (WGS) entry which is preliminary data.</text>
</comment>
<dbReference type="EMBL" id="CAJJDP010000006">
    <property type="protein sequence ID" value="CAD8136461.1"/>
    <property type="molecule type" value="Genomic_DNA"/>
</dbReference>
<evidence type="ECO:0000313" key="2">
    <source>
        <dbReference type="EMBL" id="CAD8136461.1"/>
    </source>
</evidence>
<sequence length="190" mass="22682">MYQSYEKQSYSLNSEPPLKRHLYSIENYIKLFYVVLVSFQFNGCYIGIISSVLGLIRRKSMHTDFTMNILYLMNISLFKCTNNFMYHLPIVIHYVVGITEYINLRGGFMYDVCRNFVFTIQFTKEFFFDFRCKYELLLVPLSVVMVIVSDSSWWLVILHSFYVVTKTVANKEMLDVCMYYKKKLRLILLI</sequence>
<dbReference type="OrthoDB" id="292179at2759"/>